<evidence type="ECO:0000259" key="1">
    <source>
        <dbReference type="Pfam" id="PF00534"/>
    </source>
</evidence>
<proteinExistence type="predicted"/>
<evidence type="ECO:0008006" key="5">
    <source>
        <dbReference type="Google" id="ProtNLM"/>
    </source>
</evidence>
<comment type="caution">
    <text evidence="3">The sequence shown here is derived from an EMBL/GenBank/DDBJ whole genome shotgun (WGS) entry which is preliminary data.</text>
</comment>
<evidence type="ECO:0000313" key="3">
    <source>
        <dbReference type="EMBL" id="KIA82881.1"/>
    </source>
</evidence>
<dbReference type="InterPro" id="IPR028098">
    <property type="entry name" value="Glyco_trans_4-like_N"/>
</dbReference>
<dbReference type="Pfam" id="PF00534">
    <property type="entry name" value="Glycos_transf_1"/>
    <property type="match status" value="1"/>
</dbReference>
<accession>A0ABR4ZP66</accession>
<dbReference type="RefSeq" id="WP_039343200.1">
    <property type="nucleotide sequence ID" value="NZ_JSYK01000003.1"/>
</dbReference>
<organism evidence="3 4">
    <name type="scientific">Kaistella solincola</name>
    <dbReference type="NCBI Taxonomy" id="510955"/>
    <lineage>
        <taxon>Bacteria</taxon>
        <taxon>Pseudomonadati</taxon>
        <taxon>Bacteroidota</taxon>
        <taxon>Flavobacteriia</taxon>
        <taxon>Flavobacteriales</taxon>
        <taxon>Weeksellaceae</taxon>
        <taxon>Chryseobacterium group</taxon>
        <taxon>Kaistella</taxon>
    </lineage>
</organism>
<feature type="domain" description="Glycosyl transferase family 1" evidence="1">
    <location>
        <begin position="192"/>
        <end position="304"/>
    </location>
</feature>
<sequence>MELIRVLQVVVNMNSGGIENMLMNLYREMDKSKIQFDFLLHSESKSFFEDEIVALGGKIHRIKPLRIHNLMSYQSDLAEFFQQNSYKIVHSHISVWSYIVLNVAKKSDVPIRIAHSHEAHDSIWDHRLHRVPLIFSLKKVINRPLTHRFACGQAAGKWLYGRENFNVINNAIDAKRFTFTKEDSVSIKESMNLKNKFVFGNVGRFNTQKNHSFLLEVFKELLAKIPNAYLLLVGEGTLKESMEKYINENNLSDHVMFLGVRRDVDKILLAMDYILMPSLFEGLPVSLVEAQASGIKVFASDKISSETDFTGLVDFISIENKNIWVDHICKNLEYDREDTFIKVVNANYDVKANAAVLTKIYVDAVTNSESNER</sequence>
<dbReference type="SUPFAM" id="SSF53756">
    <property type="entry name" value="UDP-Glycosyltransferase/glycogen phosphorylase"/>
    <property type="match status" value="1"/>
</dbReference>
<dbReference type="PANTHER" id="PTHR45947">
    <property type="entry name" value="SULFOQUINOVOSYL TRANSFERASE SQD2"/>
    <property type="match status" value="1"/>
</dbReference>
<reference evidence="3 4" key="1">
    <citation type="submission" date="2014-10" db="EMBL/GenBank/DDBJ databases">
        <title>Kaistella solincola genome.</title>
        <authorList>
            <person name="Newman J.D."/>
        </authorList>
    </citation>
    <scope>NUCLEOTIDE SEQUENCE [LARGE SCALE GENOMIC DNA]</scope>
    <source>
        <strain evidence="3 4">DSM 22468</strain>
    </source>
</reference>
<keyword evidence="4" id="KW-1185">Reference proteome</keyword>
<dbReference type="CDD" id="cd03812">
    <property type="entry name" value="GT4_CapH-like"/>
    <property type="match status" value="1"/>
</dbReference>
<dbReference type="PANTHER" id="PTHR45947:SF3">
    <property type="entry name" value="SULFOQUINOVOSYL TRANSFERASE SQD2"/>
    <property type="match status" value="1"/>
</dbReference>
<name>A0ABR4ZP66_9FLAO</name>
<protein>
    <recommendedName>
        <fullName evidence="5">Glycosyltransferase family 1 protein</fullName>
    </recommendedName>
</protein>
<dbReference type="EMBL" id="JSYK01000003">
    <property type="protein sequence ID" value="KIA82881.1"/>
    <property type="molecule type" value="Genomic_DNA"/>
</dbReference>
<dbReference type="Proteomes" id="UP000031275">
    <property type="component" value="Unassembled WGS sequence"/>
</dbReference>
<dbReference type="Gene3D" id="3.40.50.2000">
    <property type="entry name" value="Glycogen Phosphorylase B"/>
    <property type="match status" value="2"/>
</dbReference>
<gene>
    <name evidence="3" type="ORF">OA84_04745</name>
</gene>
<evidence type="ECO:0000259" key="2">
    <source>
        <dbReference type="Pfam" id="PF13439"/>
    </source>
</evidence>
<dbReference type="InterPro" id="IPR050194">
    <property type="entry name" value="Glycosyltransferase_grp1"/>
</dbReference>
<dbReference type="InterPro" id="IPR001296">
    <property type="entry name" value="Glyco_trans_1"/>
</dbReference>
<feature type="domain" description="Glycosyltransferase subfamily 4-like N-terminal" evidence="2">
    <location>
        <begin position="16"/>
        <end position="175"/>
    </location>
</feature>
<dbReference type="Pfam" id="PF13439">
    <property type="entry name" value="Glyco_transf_4"/>
    <property type="match status" value="1"/>
</dbReference>
<evidence type="ECO:0000313" key="4">
    <source>
        <dbReference type="Proteomes" id="UP000031275"/>
    </source>
</evidence>